<name>A0AAD7W9U4_9TELE</name>
<keyword evidence="6" id="KW-0547">Nucleotide-binding</keyword>
<dbReference type="Gene3D" id="1.10.510.10">
    <property type="entry name" value="Transferase(Phosphotransferase) domain 1"/>
    <property type="match status" value="1"/>
</dbReference>
<dbReference type="InterPro" id="IPR008271">
    <property type="entry name" value="Ser/Thr_kinase_AS"/>
</dbReference>
<feature type="domain" description="ABC transporter" evidence="21">
    <location>
        <begin position="439"/>
        <end position="676"/>
    </location>
</feature>
<evidence type="ECO:0000256" key="8">
    <source>
        <dbReference type="ARBA" id="ARBA00022840"/>
    </source>
</evidence>
<dbReference type="Pfam" id="PF00664">
    <property type="entry name" value="ABC_membrane"/>
    <property type="match status" value="1"/>
</dbReference>
<sequence length="895" mass="96839">MSGKSRLGSCWTQVSYARNSSGETSNAIVRLWGQAQSVLRQSTRRASKFPRVSLGFVVGPAALTITARLFGTVAHCHMDLNNNIQAEDKSKEAQPEFNWAILWEFVRPQILALLGAIVLAFGAAFLNVQIPLMLGDLVNVVARYLRENAGNYIREVRGPAIHLLGLYGLQGLLTSGYIILLSRVGEQVAARMRKSLFLSLLRQDVAFFDANKTGLLVNRLTADIQEFKSSFKLVVSQGLRSITQTVGCFVSLYLISPKLTGLTVVVMPCLVGAGALIGSFLRQLCVCATGVCVWMRPTGVADEALGNVRTVKAFAMEDREMQMYSAEVDKSCDLNETLGSGIAVFQGLSNIVLNCIVLGTIFAGGSLMVGNELSPGDLMSFLVASQTVQRSMASISILFGQMVRGISAGSRVFEYLALEPTIPLTGGGRIPSHSLTGKIDFVNISFSYPTRPGHQILKNFSLTLLPCKTVAIVGESGGGKSTVAALLERFYDPSGGVVMLDGLDIRTLDPSWLRGTVIGFINQEPVLFGTSVMENIRFGKPEATDAEVMAAAEQANAHHFITTFPDGYNTVVGERGATLSGGQKQRIAIARALIKNPSILVLDEATSALDAESERVVQEALEQATAGRTVLIIAHRLSTIKGADLICVLSNGRITEVRGRALHLVIGLHDVLHSDKKLTLVFEYCDQDLKKYFDSCNGDLDPETVKSFMYQLLKGLGFCHSRNVLHRDLKPQNLLINRNGELKLADFGLARAFGIPVRCYSAEVVTLWYRPPDVLFGAKLYSTSIDMWSAGCIFAVTNPSVVKQPVSQPYPMYPATTSLVNVVPKLSATGRDLLQTPVILRPLESTHLPLVILSPPPTKSSQPEPEGGTLQPHSNGPALPMATSFHHSALSPPHG</sequence>
<dbReference type="InterPro" id="IPR017871">
    <property type="entry name" value="ABC_transporter-like_CS"/>
</dbReference>
<evidence type="ECO:0000313" key="24">
    <source>
        <dbReference type="Proteomes" id="UP001221898"/>
    </source>
</evidence>
<keyword evidence="3" id="KW-0813">Transport</keyword>
<gene>
    <name evidence="23" type="ORF">AAFF_G00122660</name>
</gene>
<evidence type="ECO:0000256" key="16">
    <source>
        <dbReference type="ARBA" id="ARBA00041416"/>
    </source>
</evidence>
<dbReference type="InterPro" id="IPR011009">
    <property type="entry name" value="Kinase-like_dom_sf"/>
</dbReference>
<keyword evidence="13" id="KW-0496">Mitochondrion</keyword>
<evidence type="ECO:0000256" key="17">
    <source>
        <dbReference type="ARBA" id="ARBA00042968"/>
    </source>
</evidence>
<dbReference type="PANTHER" id="PTHR43394">
    <property type="entry name" value="ATP-DEPENDENT PERMEASE MDL1, MITOCHONDRIAL"/>
    <property type="match status" value="1"/>
</dbReference>
<protein>
    <recommendedName>
        <fullName evidence="15">Mitochondrial potassium channel ATP-binding subunit</fullName>
    </recommendedName>
    <alternativeName>
        <fullName evidence="17">ATP-binding cassette sub-family B member 8, mitochondrial</fullName>
    </alternativeName>
    <alternativeName>
        <fullName evidence="16">Mitochondrial sulfonylurea-receptor</fullName>
    </alternativeName>
</protein>
<feature type="region of interest" description="Disordered" evidence="18">
    <location>
        <begin position="853"/>
        <end position="895"/>
    </location>
</feature>
<evidence type="ECO:0000256" key="1">
    <source>
        <dbReference type="ARBA" id="ARBA00004448"/>
    </source>
</evidence>
<dbReference type="GO" id="GO:0016887">
    <property type="term" value="F:ATP hydrolysis activity"/>
    <property type="evidence" value="ECO:0007669"/>
    <property type="project" value="InterPro"/>
</dbReference>
<dbReference type="PROSITE" id="PS00211">
    <property type="entry name" value="ABC_TRANSPORTER_1"/>
    <property type="match status" value="1"/>
</dbReference>
<evidence type="ECO:0000256" key="15">
    <source>
        <dbReference type="ARBA" id="ARBA00040439"/>
    </source>
</evidence>
<feature type="transmembrane region" description="Helical" evidence="19">
    <location>
        <begin position="259"/>
        <end position="281"/>
    </location>
</feature>
<evidence type="ECO:0000256" key="3">
    <source>
        <dbReference type="ARBA" id="ARBA00022448"/>
    </source>
</evidence>
<organism evidence="23 24">
    <name type="scientific">Aldrovandia affinis</name>
    <dbReference type="NCBI Taxonomy" id="143900"/>
    <lineage>
        <taxon>Eukaryota</taxon>
        <taxon>Metazoa</taxon>
        <taxon>Chordata</taxon>
        <taxon>Craniata</taxon>
        <taxon>Vertebrata</taxon>
        <taxon>Euteleostomi</taxon>
        <taxon>Actinopterygii</taxon>
        <taxon>Neopterygii</taxon>
        <taxon>Teleostei</taxon>
        <taxon>Notacanthiformes</taxon>
        <taxon>Halosauridae</taxon>
        <taxon>Aldrovandia</taxon>
    </lineage>
</organism>
<dbReference type="PROSITE" id="PS00108">
    <property type="entry name" value="PROTEIN_KINASE_ST"/>
    <property type="match status" value="1"/>
</dbReference>
<evidence type="ECO:0000256" key="19">
    <source>
        <dbReference type="SAM" id="Phobius"/>
    </source>
</evidence>
<evidence type="ECO:0000256" key="2">
    <source>
        <dbReference type="ARBA" id="ARBA00007577"/>
    </source>
</evidence>
<dbReference type="InterPro" id="IPR027417">
    <property type="entry name" value="P-loop_NTPase"/>
</dbReference>
<dbReference type="GO" id="GO:0006813">
    <property type="term" value="P:potassium ion transport"/>
    <property type="evidence" value="ECO:0007669"/>
    <property type="project" value="UniProtKB-KW"/>
</dbReference>
<keyword evidence="10" id="KW-0630">Potassium</keyword>
<dbReference type="Gene3D" id="3.30.200.20">
    <property type="entry name" value="Phosphorylase Kinase, domain 1"/>
    <property type="match status" value="1"/>
</dbReference>
<keyword evidence="9" id="KW-0809">Transit peptide</keyword>
<dbReference type="FunFam" id="1.10.510.10:FF:002204">
    <property type="match status" value="1"/>
</dbReference>
<dbReference type="SUPFAM" id="SSF90123">
    <property type="entry name" value="ABC transporter transmembrane region"/>
    <property type="match status" value="1"/>
</dbReference>
<keyword evidence="24" id="KW-1185">Reference proteome</keyword>
<dbReference type="Proteomes" id="UP001221898">
    <property type="component" value="Unassembled WGS sequence"/>
</dbReference>
<dbReference type="InterPro" id="IPR003593">
    <property type="entry name" value="AAA+_ATPase"/>
</dbReference>
<evidence type="ECO:0000256" key="18">
    <source>
        <dbReference type="SAM" id="MobiDB-lite"/>
    </source>
</evidence>
<dbReference type="CDD" id="cd18574">
    <property type="entry name" value="ABC_6TM_ABCB8_like"/>
    <property type="match status" value="1"/>
</dbReference>
<dbReference type="GO" id="GO:0005524">
    <property type="term" value="F:ATP binding"/>
    <property type="evidence" value="ECO:0007669"/>
    <property type="project" value="UniProtKB-KW"/>
</dbReference>
<dbReference type="GO" id="GO:0004672">
    <property type="term" value="F:protein kinase activity"/>
    <property type="evidence" value="ECO:0007669"/>
    <property type="project" value="InterPro"/>
</dbReference>
<evidence type="ECO:0000259" key="22">
    <source>
        <dbReference type="PROSITE" id="PS50929"/>
    </source>
</evidence>
<dbReference type="InterPro" id="IPR036640">
    <property type="entry name" value="ABC1_TM_sf"/>
</dbReference>
<evidence type="ECO:0000256" key="11">
    <source>
        <dbReference type="ARBA" id="ARBA00022989"/>
    </source>
</evidence>
<evidence type="ECO:0000259" key="20">
    <source>
        <dbReference type="PROSITE" id="PS50011"/>
    </source>
</evidence>
<feature type="transmembrane region" description="Helical" evidence="19">
    <location>
        <begin position="160"/>
        <end position="184"/>
    </location>
</feature>
<dbReference type="Gene3D" id="3.40.50.300">
    <property type="entry name" value="P-loop containing nucleotide triphosphate hydrolases"/>
    <property type="match status" value="1"/>
</dbReference>
<feature type="domain" description="ABC transmembrane type-1" evidence="22">
    <location>
        <begin position="114"/>
        <end position="404"/>
    </location>
</feature>
<evidence type="ECO:0000256" key="7">
    <source>
        <dbReference type="ARBA" id="ARBA00022792"/>
    </source>
</evidence>
<dbReference type="PROSITE" id="PS50893">
    <property type="entry name" value="ABC_TRANSPORTER_2"/>
    <property type="match status" value="1"/>
</dbReference>
<evidence type="ECO:0000256" key="13">
    <source>
        <dbReference type="ARBA" id="ARBA00023128"/>
    </source>
</evidence>
<evidence type="ECO:0000313" key="23">
    <source>
        <dbReference type="EMBL" id="KAJ8389246.1"/>
    </source>
</evidence>
<proteinExistence type="inferred from homology"/>
<accession>A0AAD7W9U4</accession>
<dbReference type="PROSITE" id="PS50011">
    <property type="entry name" value="PROTEIN_KINASE_DOM"/>
    <property type="match status" value="1"/>
</dbReference>
<dbReference type="PANTHER" id="PTHR43394:SF17">
    <property type="entry name" value="MITOCHONDRIAL POTASSIUM CHANNEL ATP-BINDING SUBUNIT"/>
    <property type="match status" value="1"/>
</dbReference>
<dbReference type="GO" id="GO:0005743">
    <property type="term" value="C:mitochondrial inner membrane"/>
    <property type="evidence" value="ECO:0007669"/>
    <property type="project" value="UniProtKB-SubCell"/>
</dbReference>
<reference evidence="23" key="1">
    <citation type="journal article" date="2023" name="Science">
        <title>Genome structures resolve the early diversification of teleost fishes.</title>
        <authorList>
            <person name="Parey E."/>
            <person name="Louis A."/>
            <person name="Montfort J."/>
            <person name="Bouchez O."/>
            <person name="Roques C."/>
            <person name="Iampietro C."/>
            <person name="Lluch J."/>
            <person name="Castinel A."/>
            <person name="Donnadieu C."/>
            <person name="Desvignes T."/>
            <person name="Floi Bucao C."/>
            <person name="Jouanno E."/>
            <person name="Wen M."/>
            <person name="Mejri S."/>
            <person name="Dirks R."/>
            <person name="Jansen H."/>
            <person name="Henkel C."/>
            <person name="Chen W.J."/>
            <person name="Zahm M."/>
            <person name="Cabau C."/>
            <person name="Klopp C."/>
            <person name="Thompson A.W."/>
            <person name="Robinson-Rechavi M."/>
            <person name="Braasch I."/>
            <person name="Lecointre G."/>
            <person name="Bobe J."/>
            <person name="Postlethwait J.H."/>
            <person name="Berthelot C."/>
            <person name="Roest Crollius H."/>
            <person name="Guiguen Y."/>
        </authorList>
    </citation>
    <scope>NUCLEOTIDE SEQUENCE</scope>
    <source>
        <strain evidence="23">NC1722</strain>
    </source>
</reference>
<evidence type="ECO:0000256" key="5">
    <source>
        <dbReference type="ARBA" id="ARBA00022692"/>
    </source>
</evidence>
<dbReference type="SMART" id="SM00382">
    <property type="entry name" value="AAA"/>
    <property type="match status" value="1"/>
</dbReference>
<comment type="similarity">
    <text evidence="2">Belongs to the ABC transporter superfamily. ABCB family. Multidrug resistance exporter (TC 3.A.1.201) subfamily.</text>
</comment>
<evidence type="ECO:0000256" key="12">
    <source>
        <dbReference type="ARBA" id="ARBA00023065"/>
    </source>
</evidence>
<keyword evidence="11 19" id="KW-1133">Transmembrane helix</keyword>
<dbReference type="CDD" id="cd03249">
    <property type="entry name" value="ABC_MTABC3_MDL1_MDL2"/>
    <property type="match status" value="1"/>
</dbReference>
<comment type="subcellular location">
    <subcellularLocation>
        <location evidence="1">Mitochondrion inner membrane</location>
        <topology evidence="1">Multi-pass membrane protein</topology>
    </subcellularLocation>
</comment>
<dbReference type="InterPro" id="IPR003439">
    <property type="entry name" value="ABC_transporter-like_ATP-bd"/>
</dbReference>
<feature type="transmembrane region" description="Helical" evidence="19">
    <location>
        <begin position="110"/>
        <end position="130"/>
    </location>
</feature>
<dbReference type="GO" id="GO:0015421">
    <property type="term" value="F:ABC-type oligopeptide transporter activity"/>
    <property type="evidence" value="ECO:0007669"/>
    <property type="project" value="TreeGrafter"/>
</dbReference>
<dbReference type="Pfam" id="PF00005">
    <property type="entry name" value="ABC_tran"/>
    <property type="match status" value="1"/>
</dbReference>
<evidence type="ECO:0000256" key="14">
    <source>
        <dbReference type="ARBA" id="ARBA00023136"/>
    </source>
</evidence>
<dbReference type="SMART" id="SM00220">
    <property type="entry name" value="S_TKc"/>
    <property type="match status" value="1"/>
</dbReference>
<dbReference type="SUPFAM" id="SSF56112">
    <property type="entry name" value="Protein kinase-like (PK-like)"/>
    <property type="match status" value="1"/>
</dbReference>
<dbReference type="Pfam" id="PF00069">
    <property type="entry name" value="Pkinase"/>
    <property type="match status" value="1"/>
</dbReference>
<keyword evidence="7" id="KW-0999">Mitochondrion inner membrane</keyword>
<evidence type="ECO:0000256" key="9">
    <source>
        <dbReference type="ARBA" id="ARBA00022946"/>
    </source>
</evidence>
<evidence type="ECO:0000256" key="4">
    <source>
        <dbReference type="ARBA" id="ARBA00022538"/>
    </source>
</evidence>
<keyword evidence="12" id="KW-0406">Ion transport</keyword>
<evidence type="ECO:0000256" key="6">
    <source>
        <dbReference type="ARBA" id="ARBA00022741"/>
    </source>
</evidence>
<dbReference type="InterPro" id="IPR039421">
    <property type="entry name" value="Type_1_exporter"/>
</dbReference>
<keyword evidence="14 19" id="KW-0472">Membrane</keyword>
<evidence type="ECO:0000256" key="10">
    <source>
        <dbReference type="ARBA" id="ARBA00022958"/>
    </source>
</evidence>
<dbReference type="AlphaFoldDB" id="A0AAD7W9U4"/>
<dbReference type="EMBL" id="JAINUG010000185">
    <property type="protein sequence ID" value="KAJ8389246.1"/>
    <property type="molecule type" value="Genomic_DNA"/>
</dbReference>
<dbReference type="Gene3D" id="1.20.1560.10">
    <property type="entry name" value="ABC transporter type 1, transmembrane domain"/>
    <property type="match status" value="1"/>
</dbReference>
<keyword evidence="8" id="KW-0067">ATP-binding</keyword>
<dbReference type="GO" id="GO:0090374">
    <property type="term" value="P:oligopeptide export from mitochondrion"/>
    <property type="evidence" value="ECO:0007669"/>
    <property type="project" value="TreeGrafter"/>
</dbReference>
<comment type="caution">
    <text evidence="23">The sequence shown here is derived from an EMBL/GenBank/DDBJ whole genome shotgun (WGS) entry which is preliminary data.</text>
</comment>
<dbReference type="InterPro" id="IPR000719">
    <property type="entry name" value="Prot_kinase_dom"/>
</dbReference>
<dbReference type="FunFam" id="1.20.1560.10:FF:000016">
    <property type="entry name" value="ATP-binding cassette sub-family B member 8, mitochondrial"/>
    <property type="match status" value="1"/>
</dbReference>
<feature type="domain" description="Protein kinase" evidence="20">
    <location>
        <begin position="573"/>
        <end position="895"/>
    </location>
</feature>
<evidence type="ECO:0000259" key="21">
    <source>
        <dbReference type="PROSITE" id="PS50893"/>
    </source>
</evidence>
<dbReference type="InterPro" id="IPR011527">
    <property type="entry name" value="ABC1_TM_dom"/>
</dbReference>
<dbReference type="FunFam" id="3.40.50.300:FF:000403">
    <property type="entry name" value="ATP-binding cassette sub-family B member 8, mitochondrial"/>
    <property type="match status" value="1"/>
</dbReference>
<dbReference type="SUPFAM" id="SSF52540">
    <property type="entry name" value="P-loop containing nucleoside triphosphate hydrolases"/>
    <property type="match status" value="1"/>
</dbReference>
<dbReference type="PROSITE" id="PS50929">
    <property type="entry name" value="ABC_TM1F"/>
    <property type="match status" value="1"/>
</dbReference>
<keyword evidence="5 19" id="KW-0812">Transmembrane</keyword>
<keyword evidence="4" id="KW-0633">Potassium transport</keyword>